<accession>A0AAJ6AD06</accession>
<gene>
    <name evidence="1" type="ORF">QBL01_11025</name>
</gene>
<sequence length="122" mass="14157">MNIKLQFFPRLRERKKILFPRLQGKVPEGRMGGELNILFRPHPLRFTKGLPPLVGKKENSSPACGGRYPKGGWGRIKYSFRPHPLRFTKGLPPFMGEELILLSKNQCHTLEIKNPTFRWAFD</sequence>
<evidence type="ECO:0000313" key="1">
    <source>
        <dbReference type="EMBL" id="WGE09740.1"/>
    </source>
</evidence>
<dbReference type="RefSeq" id="WP_160448547.1">
    <property type="nucleotide sequence ID" value="NZ_CP121769.1"/>
</dbReference>
<organism evidence="1 2">
    <name type="scientific">Glaesserella parasuis</name>
    <name type="common">Haemophilus parasuis</name>
    <dbReference type="NCBI Taxonomy" id="738"/>
    <lineage>
        <taxon>Bacteria</taxon>
        <taxon>Pseudomonadati</taxon>
        <taxon>Pseudomonadota</taxon>
        <taxon>Gammaproteobacteria</taxon>
        <taxon>Pasteurellales</taxon>
        <taxon>Pasteurellaceae</taxon>
        <taxon>Glaesserella</taxon>
    </lineage>
</organism>
<dbReference type="AlphaFoldDB" id="A0AAJ6AD06"/>
<protein>
    <submittedName>
        <fullName evidence="1">Uncharacterized protein</fullName>
    </submittedName>
</protein>
<name>A0AAJ6AD06_GLAPU</name>
<reference evidence="1" key="1">
    <citation type="submission" date="2023-04" db="EMBL/GenBank/DDBJ databases">
        <title>Molecular characterization of the Integrative and Conjugative elements harboring multidrug-resistance gene from Glaesserella (Haemophilus) parasuis.</title>
        <authorList>
            <person name="Che Y."/>
            <person name="Zhou L."/>
        </authorList>
    </citation>
    <scope>NUCLEOTIDE SEQUENCE</scope>
    <source>
        <strain evidence="1">Z44</strain>
    </source>
</reference>
<evidence type="ECO:0000313" key="2">
    <source>
        <dbReference type="Proteomes" id="UP001222296"/>
    </source>
</evidence>
<dbReference type="EMBL" id="CP121769">
    <property type="protein sequence ID" value="WGE09740.1"/>
    <property type="molecule type" value="Genomic_DNA"/>
</dbReference>
<proteinExistence type="predicted"/>
<dbReference type="Proteomes" id="UP001222296">
    <property type="component" value="Chromosome"/>
</dbReference>